<reference evidence="1 2" key="1">
    <citation type="submission" date="2023-01" db="EMBL/GenBank/DDBJ databases">
        <authorList>
            <person name="Whitehead M."/>
        </authorList>
    </citation>
    <scope>NUCLEOTIDE SEQUENCE [LARGE SCALE GENOMIC DNA]</scope>
</reference>
<protein>
    <submittedName>
        <fullName evidence="1">Uncharacterized protein</fullName>
    </submittedName>
</protein>
<comment type="caution">
    <text evidence="1">The sequence shown here is derived from an EMBL/GenBank/DDBJ whole genome shotgun (WGS) entry which is preliminary data.</text>
</comment>
<organism evidence="1 2">
    <name type="scientific">Macrosiphum euphorbiae</name>
    <name type="common">potato aphid</name>
    <dbReference type="NCBI Taxonomy" id="13131"/>
    <lineage>
        <taxon>Eukaryota</taxon>
        <taxon>Metazoa</taxon>
        <taxon>Ecdysozoa</taxon>
        <taxon>Arthropoda</taxon>
        <taxon>Hexapoda</taxon>
        <taxon>Insecta</taxon>
        <taxon>Pterygota</taxon>
        <taxon>Neoptera</taxon>
        <taxon>Paraneoptera</taxon>
        <taxon>Hemiptera</taxon>
        <taxon>Sternorrhyncha</taxon>
        <taxon>Aphidomorpha</taxon>
        <taxon>Aphidoidea</taxon>
        <taxon>Aphididae</taxon>
        <taxon>Macrosiphini</taxon>
        <taxon>Macrosiphum</taxon>
    </lineage>
</organism>
<evidence type="ECO:0000313" key="2">
    <source>
        <dbReference type="Proteomes" id="UP001160148"/>
    </source>
</evidence>
<sequence>MVLGHLVDFTERRLVAPGRWYWLGIDSHGKYVWVAQGPCEGLIDCCKRRRESLVTLDRRLVQTVCVAIPGWFAHGFVRGVLMLIVVSAGVNIAECS</sequence>
<gene>
    <name evidence="1" type="ORF">MEUPH1_LOCUS1136</name>
</gene>
<dbReference type="Proteomes" id="UP001160148">
    <property type="component" value="Unassembled WGS sequence"/>
</dbReference>
<accession>A0AAV0VI62</accession>
<proteinExistence type="predicted"/>
<dbReference type="AlphaFoldDB" id="A0AAV0VI62"/>
<evidence type="ECO:0000313" key="1">
    <source>
        <dbReference type="EMBL" id="CAI6343943.1"/>
    </source>
</evidence>
<name>A0AAV0VI62_9HEMI</name>
<keyword evidence="2" id="KW-1185">Reference proteome</keyword>
<dbReference type="EMBL" id="CARXXK010000001">
    <property type="protein sequence ID" value="CAI6343943.1"/>
    <property type="molecule type" value="Genomic_DNA"/>
</dbReference>